<dbReference type="RefSeq" id="WP_208459266.1">
    <property type="nucleotide sequence ID" value="NZ_CADFGL010000059.1"/>
</dbReference>
<evidence type="ECO:0000313" key="1">
    <source>
        <dbReference type="EMBL" id="CAB3739901.1"/>
    </source>
</evidence>
<reference evidence="1 2" key="1">
    <citation type="submission" date="2020-04" db="EMBL/GenBank/DDBJ databases">
        <authorList>
            <person name="De Canck E."/>
        </authorList>
    </citation>
    <scope>NUCLEOTIDE SEQUENCE [LARGE SCALE GENOMIC DNA]</scope>
    <source>
        <strain evidence="1 2">LMG 22037</strain>
    </source>
</reference>
<protein>
    <submittedName>
        <fullName evidence="1">Uncharacterized protein</fullName>
    </submittedName>
</protein>
<dbReference type="EMBL" id="CADIKB010000063">
    <property type="protein sequence ID" value="CAB3739901.1"/>
    <property type="molecule type" value="Genomic_DNA"/>
</dbReference>
<gene>
    <name evidence="1" type="ORF">LMG22037_06339</name>
</gene>
<proteinExistence type="predicted"/>
<organism evidence="1 2">
    <name type="scientific">Paraburkholderia phenoliruptrix</name>
    <dbReference type="NCBI Taxonomy" id="252970"/>
    <lineage>
        <taxon>Bacteria</taxon>
        <taxon>Pseudomonadati</taxon>
        <taxon>Pseudomonadota</taxon>
        <taxon>Betaproteobacteria</taxon>
        <taxon>Burkholderiales</taxon>
        <taxon>Burkholderiaceae</taxon>
        <taxon>Paraburkholderia</taxon>
    </lineage>
</organism>
<dbReference type="Proteomes" id="UP000494249">
    <property type="component" value="Unassembled WGS sequence"/>
</dbReference>
<accession>A0A6J5CL83</accession>
<evidence type="ECO:0000313" key="2">
    <source>
        <dbReference type="Proteomes" id="UP000494249"/>
    </source>
</evidence>
<sequence>MTYKRSLTGSGDHRVKRAGGLSLYDILEQQLALFPDLFRSYEKAAEAAIDKVRAGGSPRPQSE</sequence>
<name>A0A6J5CL83_9BURK</name>
<dbReference type="AlphaFoldDB" id="A0A6J5CL83"/>